<evidence type="ECO:0000256" key="1">
    <source>
        <dbReference type="SAM" id="Phobius"/>
    </source>
</evidence>
<keyword evidence="3" id="KW-1185">Reference proteome</keyword>
<keyword evidence="1" id="KW-1133">Transmembrane helix</keyword>
<organism evidence="2 3">
    <name type="scientific">Solemya elarraichensis gill symbiont</name>
    <dbReference type="NCBI Taxonomy" id="1918949"/>
    <lineage>
        <taxon>Bacteria</taxon>
        <taxon>Pseudomonadati</taxon>
        <taxon>Pseudomonadota</taxon>
        <taxon>Gammaproteobacteria</taxon>
        <taxon>sulfur-oxidizing symbionts</taxon>
    </lineage>
</organism>
<keyword evidence="1" id="KW-0472">Membrane</keyword>
<sequence length="73" mass="7810">MEEKKSHKAPNLLQQLASVAAAAFGVQGSEARERDFAHGKTSNFIILGVIFTVVFILAIWGIVKLVTSLAGVN</sequence>
<dbReference type="Pfam" id="PF11174">
    <property type="entry name" value="DUF2970"/>
    <property type="match status" value="1"/>
</dbReference>
<comment type="caution">
    <text evidence="2">The sequence shown here is derived from an EMBL/GenBank/DDBJ whole genome shotgun (WGS) entry which is preliminary data.</text>
</comment>
<evidence type="ECO:0000313" key="3">
    <source>
        <dbReference type="Proteomes" id="UP000190198"/>
    </source>
</evidence>
<dbReference type="InterPro" id="IPR021344">
    <property type="entry name" value="DUF2970"/>
</dbReference>
<dbReference type="OrthoDB" id="5625885at2"/>
<dbReference type="AlphaFoldDB" id="A0A1T2L445"/>
<feature type="transmembrane region" description="Helical" evidence="1">
    <location>
        <begin position="44"/>
        <end position="63"/>
    </location>
</feature>
<gene>
    <name evidence="2" type="ORF">BOW52_06735</name>
</gene>
<name>A0A1T2L445_9GAMM</name>
<proteinExistence type="predicted"/>
<dbReference type="Proteomes" id="UP000190198">
    <property type="component" value="Unassembled WGS sequence"/>
</dbReference>
<accession>A0A1T2L445</accession>
<protein>
    <recommendedName>
        <fullName evidence="4">DUF2970 domain-containing protein</fullName>
    </recommendedName>
</protein>
<evidence type="ECO:0000313" key="2">
    <source>
        <dbReference type="EMBL" id="OOZ39859.1"/>
    </source>
</evidence>
<dbReference type="EMBL" id="MPRK01000111">
    <property type="protein sequence ID" value="OOZ39859.1"/>
    <property type="molecule type" value="Genomic_DNA"/>
</dbReference>
<evidence type="ECO:0008006" key="4">
    <source>
        <dbReference type="Google" id="ProtNLM"/>
    </source>
</evidence>
<keyword evidence="1" id="KW-0812">Transmembrane</keyword>
<dbReference type="RefSeq" id="WP_078477023.1">
    <property type="nucleotide sequence ID" value="NZ_MPRK01000111.1"/>
</dbReference>
<reference evidence="2 3" key="1">
    <citation type="submission" date="2016-11" db="EMBL/GenBank/DDBJ databases">
        <title>Mixed transmission modes and dynamic genome evolution in an obligate animal-bacterial symbiosis.</title>
        <authorList>
            <person name="Russell S.L."/>
            <person name="Corbett-Detig R.B."/>
            <person name="Cavanaugh C.M."/>
        </authorList>
    </citation>
    <scope>NUCLEOTIDE SEQUENCE [LARGE SCALE GENOMIC DNA]</scope>
    <source>
        <strain evidence="2">Sp-SM6</strain>
    </source>
</reference>